<reference evidence="2 3" key="1">
    <citation type="submission" date="2018-11" db="EMBL/GenBank/DDBJ databases">
        <title>Deinococcus shelandsis sp. nov., isolated from South Shetland Islands soil of Antarctica.</title>
        <authorList>
            <person name="Tian J."/>
        </authorList>
    </citation>
    <scope>NUCLEOTIDE SEQUENCE [LARGE SCALE GENOMIC DNA]</scope>
    <source>
        <strain evidence="2 3">S14-83T</strain>
    </source>
</reference>
<evidence type="ECO:0000313" key="3">
    <source>
        <dbReference type="Proteomes" id="UP000276417"/>
    </source>
</evidence>
<gene>
    <name evidence="2" type="ORF">EHF33_04765</name>
</gene>
<feature type="chain" id="PRO_5018148015" evidence="1">
    <location>
        <begin position="30"/>
        <end position="225"/>
    </location>
</feature>
<name>A0A3G8YKR4_9DEIO</name>
<keyword evidence="1" id="KW-0732">Signal</keyword>
<dbReference type="AlphaFoldDB" id="A0A3G8YKR4"/>
<dbReference type="InterPro" id="IPR046505">
    <property type="entry name" value="DUF6683"/>
</dbReference>
<accession>A0A3G8YKR4</accession>
<proteinExistence type="predicted"/>
<evidence type="ECO:0000256" key="1">
    <source>
        <dbReference type="SAM" id="SignalP"/>
    </source>
</evidence>
<keyword evidence="3" id="KW-1185">Reference proteome</keyword>
<dbReference type="EMBL" id="CP034183">
    <property type="protein sequence ID" value="AZI42141.1"/>
    <property type="molecule type" value="Genomic_DNA"/>
</dbReference>
<organism evidence="2 3">
    <name type="scientific">Deinococcus psychrotolerans</name>
    <dbReference type="NCBI Taxonomy" id="2489213"/>
    <lineage>
        <taxon>Bacteria</taxon>
        <taxon>Thermotogati</taxon>
        <taxon>Deinococcota</taxon>
        <taxon>Deinococci</taxon>
        <taxon>Deinococcales</taxon>
        <taxon>Deinococcaceae</taxon>
        <taxon>Deinococcus</taxon>
    </lineage>
</organism>
<evidence type="ECO:0000313" key="2">
    <source>
        <dbReference type="EMBL" id="AZI42141.1"/>
    </source>
</evidence>
<dbReference type="Proteomes" id="UP000276417">
    <property type="component" value="Chromosome 1"/>
</dbReference>
<dbReference type="Pfam" id="PF20388">
    <property type="entry name" value="DUF6683"/>
    <property type="match status" value="1"/>
</dbReference>
<dbReference type="KEGG" id="dph:EHF33_04765"/>
<dbReference type="OrthoDB" id="66136at2"/>
<dbReference type="RefSeq" id="WP_124868350.1">
    <property type="nucleotide sequence ID" value="NZ_CP034183.1"/>
</dbReference>
<protein>
    <submittedName>
        <fullName evidence="2">Uncharacterized protein</fullName>
    </submittedName>
</protein>
<sequence length="225" mass="23997">MGNVRHGKPNRWQVMLAAGALLSSGQAQFFTPSFQNYQSFAQRSVGYVAATVRPDFTAKVVQQALKPPATPIKYKYELSKTDFAFKGAPTQQKNCAAMVQKASDQKQMADACLQLFNAAQSIPEFRKNNLASGLTLLIGISLQVQTGAELGETETEALQRGLNDLLVDSGVMKGKQSDLQAMYETSVMTGALIAAIAQSGADDASAELSTTAKALAAIVLKGMKL</sequence>
<feature type="signal peptide" evidence="1">
    <location>
        <begin position="1"/>
        <end position="29"/>
    </location>
</feature>